<dbReference type="RefSeq" id="WP_163496277.1">
    <property type="nucleotide sequence ID" value="NZ_CP048711.1"/>
</dbReference>
<dbReference type="SUPFAM" id="SSF47203">
    <property type="entry name" value="Acyl-CoA dehydrogenase C-terminal domain-like"/>
    <property type="match status" value="1"/>
</dbReference>
<sequence>MAAGLRPVALVSGEATRPARFLSRAQVLLVDCGDRALAVTVDPSRVMKLESIFAYPYGQLDSLEGLDVQEINDVATLRRRWRIAMAAEAAGCMAGALALVIDHVKARWAFGRPLGAFQAIQHRLAMAAETAESSKLLALRAAWSDDEGDAALAAGFAQIRIAQFTYDLHQFTGAMGLTLEYPYTCGRIGCERSPGSSVVVPRRHVKQPGVPGRKPQHE</sequence>
<evidence type="ECO:0000313" key="3">
    <source>
        <dbReference type="EMBL" id="QIB66847.1"/>
    </source>
</evidence>
<evidence type="ECO:0000313" key="4">
    <source>
        <dbReference type="Proteomes" id="UP000477680"/>
    </source>
</evidence>
<organism evidence="3 4">
    <name type="scientific">Kineobactrum salinum</name>
    <dbReference type="NCBI Taxonomy" id="2708301"/>
    <lineage>
        <taxon>Bacteria</taxon>
        <taxon>Pseudomonadati</taxon>
        <taxon>Pseudomonadota</taxon>
        <taxon>Gammaproteobacteria</taxon>
        <taxon>Cellvibrionales</taxon>
        <taxon>Halieaceae</taxon>
        <taxon>Kineobactrum</taxon>
    </lineage>
</organism>
<dbReference type="Pfam" id="PF00441">
    <property type="entry name" value="Acyl-CoA_dh_1"/>
    <property type="match status" value="1"/>
</dbReference>
<dbReference type="KEGG" id="kim:G3T16_17055"/>
<dbReference type="GO" id="GO:0003995">
    <property type="term" value="F:acyl-CoA dehydrogenase activity"/>
    <property type="evidence" value="ECO:0007669"/>
    <property type="project" value="TreeGrafter"/>
</dbReference>
<name>A0A6C0U7B6_9GAMM</name>
<dbReference type="EMBL" id="CP048711">
    <property type="protein sequence ID" value="QIB66847.1"/>
    <property type="molecule type" value="Genomic_DNA"/>
</dbReference>
<evidence type="ECO:0000256" key="1">
    <source>
        <dbReference type="ARBA" id="ARBA00022630"/>
    </source>
</evidence>
<dbReference type="PANTHER" id="PTHR43884">
    <property type="entry name" value="ACYL-COA DEHYDROGENASE"/>
    <property type="match status" value="1"/>
</dbReference>
<protein>
    <recommendedName>
        <fullName evidence="2">Acyl-CoA dehydrogenase/oxidase C-terminal domain-containing protein</fullName>
    </recommendedName>
</protein>
<dbReference type="Gene3D" id="1.20.140.10">
    <property type="entry name" value="Butyryl-CoA Dehydrogenase, subunit A, domain 3"/>
    <property type="match status" value="1"/>
</dbReference>
<evidence type="ECO:0000259" key="2">
    <source>
        <dbReference type="Pfam" id="PF00441"/>
    </source>
</evidence>
<feature type="domain" description="Acyl-CoA dehydrogenase/oxidase C-terminal" evidence="2">
    <location>
        <begin position="82"/>
        <end position="182"/>
    </location>
</feature>
<proteinExistence type="predicted"/>
<dbReference type="InterPro" id="IPR009075">
    <property type="entry name" value="AcylCo_DH/oxidase_C"/>
</dbReference>
<keyword evidence="1" id="KW-0285">Flavoprotein</keyword>
<dbReference type="InterPro" id="IPR036250">
    <property type="entry name" value="AcylCo_DH-like_C"/>
</dbReference>
<accession>A0A6C0U7B6</accession>
<reference evidence="3 4" key="1">
    <citation type="submission" date="2020-02" db="EMBL/GenBank/DDBJ databases">
        <title>Genome sequencing for Kineobactrum sp. M2.</title>
        <authorList>
            <person name="Park S.-J."/>
        </authorList>
    </citation>
    <scope>NUCLEOTIDE SEQUENCE [LARGE SCALE GENOMIC DNA]</scope>
    <source>
        <strain evidence="3 4">M2</strain>
    </source>
</reference>
<dbReference type="AlphaFoldDB" id="A0A6C0U7B6"/>
<keyword evidence="4" id="KW-1185">Reference proteome</keyword>
<dbReference type="Proteomes" id="UP000477680">
    <property type="component" value="Chromosome"/>
</dbReference>
<dbReference type="PANTHER" id="PTHR43884:SF12">
    <property type="entry name" value="ISOVALERYL-COA DEHYDROGENASE, MITOCHONDRIAL-RELATED"/>
    <property type="match status" value="1"/>
</dbReference>
<gene>
    <name evidence="3" type="ORF">G3T16_17055</name>
</gene>